<evidence type="ECO:0000313" key="3">
    <source>
        <dbReference type="EMBL" id="RFC67514.1"/>
    </source>
</evidence>
<dbReference type="PANTHER" id="PTHR21131:SF0">
    <property type="entry name" value="GEO10195P1-RELATED"/>
    <property type="match status" value="1"/>
</dbReference>
<dbReference type="PANTHER" id="PTHR21131">
    <property type="entry name" value="SERINE-TYPE ENDOPEPTIDASE INHIBITOR"/>
    <property type="match status" value="1"/>
</dbReference>
<evidence type="ECO:0000259" key="2">
    <source>
        <dbReference type="PROSITE" id="PS51465"/>
    </source>
</evidence>
<name>A0A371XEQ3_9HYPH</name>
<sequence>MTNPFKTNVGRWAVLILSGLMLASCVVETVPRPGPPRPMPPAGPVMCTREYAPVCGRRGGDFRTFGNSCMARADGYRVVDRGPCRTAPPPMRPPRPRPEPAPAMCPMIYAPVCAGRGGMARTFGNECQARAQGFRVLQAGPC</sequence>
<gene>
    <name evidence="3" type="ORF">DY251_10985</name>
</gene>
<organism evidence="3 4">
    <name type="scientific">Mesorhizobium denitrificans</name>
    <dbReference type="NCBI Taxonomy" id="2294114"/>
    <lineage>
        <taxon>Bacteria</taxon>
        <taxon>Pseudomonadati</taxon>
        <taxon>Pseudomonadota</taxon>
        <taxon>Alphaproteobacteria</taxon>
        <taxon>Hyphomicrobiales</taxon>
        <taxon>Phyllobacteriaceae</taxon>
        <taxon>Mesorhizobium</taxon>
    </lineage>
</organism>
<accession>A0A371XEQ3</accession>
<feature type="transmembrane region" description="Helical" evidence="1">
    <location>
        <begin position="12"/>
        <end position="30"/>
    </location>
</feature>
<dbReference type="SMART" id="SM00280">
    <property type="entry name" value="KAZAL"/>
    <property type="match status" value="2"/>
</dbReference>
<dbReference type="Pfam" id="PF07648">
    <property type="entry name" value="Kazal_2"/>
    <property type="match status" value="2"/>
</dbReference>
<dbReference type="InterPro" id="IPR036058">
    <property type="entry name" value="Kazal_dom_sf"/>
</dbReference>
<proteinExistence type="predicted"/>
<dbReference type="InterPro" id="IPR002350">
    <property type="entry name" value="Kazal_dom"/>
</dbReference>
<dbReference type="AlphaFoldDB" id="A0A371XEQ3"/>
<feature type="domain" description="Kazal-like" evidence="2">
    <location>
        <begin position="47"/>
        <end position="86"/>
    </location>
</feature>
<keyword evidence="1" id="KW-1133">Transmembrane helix</keyword>
<dbReference type="Gene3D" id="3.30.60.30">
    <property type="match status" value="2"/>
</dbReference>
<dbReference type="PROSITE" id="PS51257">
    <property type="entry name" value="PROKAR_LIPOPROTEIN"/>
    <property type="match status" value="1"/>
</dbReference>
<keyword evidence="4" id="KW-1185">Reference proteome</keyword>
<dbReference type="SUPFAM" id="SSF100895">
    <property type="entry name" value="Kazal-type serine protease inhibitors"/>
    <property type="match status" value="2"/>
</dbReference>
<keyword evidence="1" id="KW-0472">Membrane</keyword>
<dbReference type="RefSeq" id="WP_116623948.1">
    <property type="nucleotide sequence ID" value="NZ_QURN01000007.1"/>
</dbReference>
<reference evidence="4" key="1">
    <citation type="submission" date="2018-08" db="EMBL/GenBank/DDBJ databases">
        <authorList>
            <person name="Im W.T."/>
        </authorList>
    </citation>
    <scope>NUCLEOTIDE SEQUENCE [LARGE SCALE GENOMIC DNA]</scope>
    <source>
        <strain evidence="4">LA-28</strain>
    </source>
</reference>
<dbReference type="Proteomes" id="UP000262379">
    <property type="component" value="Unassembled WGS sequence"/>
</dbReference>
<dbReference type="PROSITE" id="PS51465">
    <property type="entry name" value="KAZAL_2"/>
    <property type="match status" value="1"/>
</dbReference>
<evidence type="ECO:0000313" key="4">
    <source>
        <dbReference type="Proteomes" id="UP000262379"/>
    </source>
</evidence>
<evidence type="ECO:0000256" key="1">
    <source>
        <dbReference type="SAM" id="Phobius"/>
    </source>
</evidence>
<dbReference type="CDD" id="cd00104">
    <property type="entry name" value="KAZAL_FS"/>
    <property type="match status" value="2"/>
</dbReference>
<comment type="caution">
    <text evidence="3">The sequence shown here is derived from an EMBL/GenBank/DDBJ whole genome shotgun (WGS) entry which is preliminary data.</text>
</comment>
<protein>
    <submittedName>
        <fullName evidence="3">Protease inhibitor</fullName>
    </submittedName>
</protein>
<dbReference type="EMBL" id="QURN01000007">
    <property type="protein sequence ID" value="RFC67514.1"/>
    <property type="molecule type" value="Genomic_DNA"/>
</dbReference>
<keyword evidence="1" id="KW-0812">Transmembrane</keyword>
<dbReference type="InterPro" id="IPR053265">
    <property type="entry name" value="Serpin"/>
</dbReference>